<keyword evidence="2" id="KW-1185">Reference proteome</keyword>
<dbReference type="AlphaFoldDB" id="Q9RSR4"/>
<sequence>MDSGEVALMAEPLTIFLIVDNAPDAEDDCYALSGTVIQEDGQEVWRGNEGRWIPLDDDWRGRRREVKPEVAHLLGPAAHFLPVVVRLLPDGDLDGVPLGWKLPP</sequence>
<dbReference type="PIR" id="D75320">
    <property type="entry name" value="D75320"/>
</dbReference>
<dbReference type="KEGG" id="dra:DR_2060"/>
<reference evidence="1 2" key="1">
    <citation type="journal article" date="1999" name="Science">
        <title>Genome sequence of the radioresistant bacterium Deinococcus radiodurans R1.</title>
        <authorList>
            <person name="White O."/>
            <person name="Eisen J.A."/>
            <person name="Heidelberg J.F."/>
            <person name="Hickey E.K."/>
            <person name="Peterson J.D."/>
            <person name="Dodson R.J."/>
            <person name="Haft D.H."/>
            <person name="Gwinn M.L."/>
            <person name="Nelson W.C."/>
            <person name="Richardson D.L."/>
            <person name="Moffat K.S."/>
            <person name="Qin H."/>
            <person name="Jiang L."/>
            <person name="Pamphile W."/>
            <person name="Crosby M."/>
            <person name="Shen M."/>
            <person name="Vamathevan J.J."/>
            <person name="Lam P."/>
            <person name="McDonald L."/>
            <person name="Utterback T."/>
            <person name="Zalewski C."/>
            <person name="Makarova K.S."/>
            <person name="Aravind L."/>
            <person name="Daly M.J."/>
            <person name="Minton K.W."/>
            <person name="Fleischmann R.D."/>
            <person name="Ketchum K.A."/>
            <person name="Nelson K.E."/>
            <person name="Salzberg S."/>
            <person name="Smith H.O."/>
            <person name="Venter J.C."/>
            <person name="Fraser C.M."/>
        </authorList>
    </citation>
    <scope>NUCLEOTIDE SEQUENCE [LARGE SCALE GENOMIC DNA]</scope>
    <source>
        <strain evidence="2">ATCC 13939 / DSM 20539 / JCM 16871 / LMG 4051 / NBRC 15346 / NCIMB 9279 / R1 / VKM B-1422</strain>
    </source>
</reference>
<dbReference type="EMBL" id="AE000513">
    <property type="protein sequence ID" value="AAF11613.1"/>
    <property type="molecule type" value="Genomic_DNA"/>
</dbReference>
<organism evidence="1 2">
    <name type="scientific">Deinococcus radiodurans (strain ATCC 13939 / DSM 20539 / JCM 16871 / CCUG 27074 / LMG 4051 / NBRC 15346 / NCIMB 9279 / VKM B-1422 / R1)</name>
    <dbReference type="NCBI Taxonomy" id="243230"/>
    <lineage>
        <taxon>Bacteria</taxon>
        <taxon>Thermotogati</taxon>
        <taxon>Deinococcota</taxon>
        <taxon>Deinococci</taxon>
        <taxon>Deinococcales</taxon>
        <taxon>Deinococcaceae</taxon>
        <taxon>Deinococcus</taxon>
    </lineage>
</organism>
<dbReference type="HOGENOM" id="CLU_2245531_0_0_0"/>
<dbReference type="PATRIC" id="fig|243230.17.peg.2285"/>
<evidence type="ECO:0000313" key="1">
    <source>
        <dbReference type="EMBL" id="AAF11613.1"/>
    </source>
</evidence>
<accession>Q9RSR4</accession>
<proteinExistence type="predicted"/>
<gene>
    <name evidence="1" type="ordered locus">DR_2060</name>
</gene>
<dbReference type="InParanoid" id="Q9RSR4"/>
<evidence type="ECO:0000313" key="2">
    <source>
        <dbReference type="Proteomes" id="UP000002524"/>
    </source>
</evidence>
<name>Q9RSR4_DEIRA</name>
<dbReference type="Proteomes" id="UP000002524">
    <property type="component" value="Chromosome 1"/>
</dbReference>
<dbReference type="OrthoDB" id="9973912at2"/>
<dbReference type="EnsemblBacteria" id="AAF11613">
    <property type="protein sequence ID" value="AAF11613"/>
    <property type="gene ID" value="DR_2060"/>
</dbReference>
<dbReference type="STRING" id="243230.DR_2060"/>
<protein>
    <submittedName>
        <fullName evidence="1">Uncharacterized protein</fullName>
    </submittedName>
</protein>
<dbReference type="PaxDb" id="243230-DR_2060"/>